<dbReference type="SUPFAM" id="SSF89562">
    <property type="entry name" value="RraA-like"/>
    <property type="match status" value="1"/>
</dbReference>
<evidence type="ECO:0000256" key="1">
    <source>
        <dbReference type="ARBA" id="ARBA00001342"/>
    </source>
</evidence>
<evidence type="ECO:0000256" key="8">
    <source>
        <dbReference type="ARBA" id="ARBA00047973"/>
    </source>
</evidence>
<comment type="cofactor">
    <cofactor evidence="2 9">
        <name>a divalent metal cation</name>
        <dbReference type="ChEBI" id="CHEBI:60240"/>
    </cofactor>
</comment>
<evidence type="ECO:0000313" key="10">
    <source>
        <dbReference type="EMBL" id="MDQ7251135.1"/>
    </source>
</evidence>
<dbReference type="PANTHER" id="PTHR33254:SF4">
    <property type="entry name" value="4-HYDROXY-4-METHYL-2-OXOGLUTARATE ALDOLASE 3-RELATED"/>
    <property type="match status" value="1"/>
</dbReference>
<organism evidence="10 11">
    <name type="scientific">Dongia sedimenti</name>
    <dbReference type="NCBI Taxonomy" id="3064282"/>
    <lineage>
        <taxon>Bacteria</taxon>
        <taxon>Pseudomonadati</taxon>
        <taxon>Pseudomonadota</taxon>
        <taxon>Alphaproteobacteria</taxon>
        <taxon>Rhodospirillales</taxon>
        <taxon>Dongiaceae</taxon>
        <taxon>Dongia</taxon>
    </lineage>
</organism>
<comment type="subunit">
    <text evidence="4 9">Homotrimer.</text>
</comment>
<evidence type="ECO:0000256" key="2">
    <source>
        <dbReference type="ARBA" id="ARBA00001968"/>
    </source>
</evidence>
<dbReference type="PANTHER" id="PTHR33254">
    <property type="entry name" value="4-HYDROXY-4-METHYL-2-OXOGLUTARATE ALDOLASE 3-RELATED"/>
    <property type="match status" value="1"/>
</dbReference>
<dbReference type="InterPro" id="IPR005493">
    <property type="entry name" value="RraA/RraA-like"/>
</dbReference>
<keyword evidence="6 9" id="KW-0456">Lyase</keyword>
<accession>A0ABU0YTT8</accession>
<dbReference type="NCBIfam" id="NF006875">
    <property type="entry name" value="PRK09372.1"/>
    <property type="match status" value="1"/>
</dbReference>
<dbReference type="EMBL" id="JAUYVI010000009">
    <property type="protein sequence ID" value="MDQ7251135.1"/>
    <property type="molecule type" value="Genomic_DNA"/>
</dbReference>
<gene>
    <name evidence="10" type="primary">rraA</name>
    <name evidence="10" type="ORF">Q8A70_25840</name>
</gene>
<dbReference type="InterPro" id="IPR036704">
    <property type="entry name" value="RraA/RraA-like_sf"/>
</dbReference>
<reference evidence="11" key="1">
    <citation type="submission" date="2023-08" db="EMBL/GenBank/DDBJ databases">
        <title>Rhodospirillaceae gen. nov., a novel taxon isolated from the Yangtze River Yuezi River estuary sludge.</title>
        <authorList>
            <person name="Ruan L."/>
        </authorList>
    </citation>
    <scope>NUCLEOTIDE SEQUENCE [LARGE SCALE GENOMIC DNA]</scope>
    <source>
        <strain evidence="11">R-7</strain>
    </source>
</reference>
<dbReference type="EC" id="4.1.3.17" evidence="9"/>
<comment type="caution">
    <text evidence="10">The sequence shown here is derived from an EMBL/GenBank/DDBJ whole genome shotgun (WGS) entry which is preliminary data.</text>
</comment>
<comment type="catalytic activity">
    <reaction evidence="8 9">
        <text>oxaloacetate + H(+) = pyruvate + CO2</text>
        <dbReference type="Rhea" id="RHEA:15641"/>
        <dbReference type="ChEBI" id="CHEBI:15361"/>
        <dbReference type="ChEBI" id="CHEBI:15378"/>
        <dbReference type="ChEBI" id="CHEBI:16452"/>
        <dbReference type="ChEBI" id="CHEBI:16526"/>
        <dbReference type="EC" id="4.1.1.112"/>
    </reaction>
</comment>
<sequence>MDFSTADLWDAHHAMIGVCDAQFRSFGLRRRFSGACVTVKTPGDHRQVRALAVTPGAGRVIVVDGGSAMQVALLGDRIATAAMANGWAGIVAFGAIRDTATIDAMNFGVKALGTIARRAESEVGGETGVALAVAGLTIRPGDWIYADADSVVVSPKRLA</sequence>
<dbReference type="RefSeq" id="WP_379961205.1">
    <property type="nucleotide sequence ID" value="NZ_JAUYVI010000009.1"/>
</dbReference>
<protein>
    <recommendedName>
        <fullName evidence="9">4-hydroxy-4-methyl-2-oxoglutarate aldolase</fullName>
        <shortName evidence="9">HMG aldolase</shortName>
        <ecNumber evidence="9">4.1.1.112</ecNumber>
        <ecNumber evidence="9">4.1.3.17</ecNumber>
    </recommendedName>
    <alternativeName>
        <fullName evidence="9">Oxaloacetate decarboxylase</fullName>
    </alternativeName>
</protein>
<dbReference type="Pfam" id="PF03737">
    <property type="entry name" value="RraA-like"/>
    <property type="match status" value="1"/>
</dbReference>
<evidence type="ECO:0000256" key="6">
    <source>
        <dbReference type="ARBA" id="ARBA00023239"/>
    </source>
</evidence>
<dbReference type="NCBIfam" id="TIGR01935">
    <property type="entry name" value="NOT-MenG"/>
    <property type="match status" value="1"/>
</dbReference>
<evidence type="ECO:0000256" key="5">
    <source>
        <dbReference type="ARBA" id="ARBA00022723"/>
    </source>
</evidence>
<evidence type="ECO:0000256" key="7">
    <source>
        <dbReference type="ARBA" id="ARBA00025046"/>
    </source>
</evidence>
<comment type="function">
    <text evidence="7 9">Catalyzes the aldol cleavage of 4-hydroxy-4-methyl-2-oxoglutarate (HMG) into 2 molecules of pyruvate. Also contains a secondary oxaloacetate (OAA) decarboxylase activity due to the common pyruvate enolate transition state formed following C-C bond cleavage in the retro-aldol and decarboxylation reactions.</text>
</comment>
<evidence type="ECO:0000256" key="4">
    <source>
        <dbReference type="ARBA" id="ARBA00011233"/>
    </source>
</evidence>
<evidence type="ECO:0000313" key="11">
    <source>
        <dbReference type="Proteomes" id="UP001230156"/>
    </source>
</evidence>
<keyword evidence="11" id="KW-1185">Reference proteome</keyword>
<evidence type="ECO:0000256" key="9">
    <source>
        <dbReference type="RuleBase" id="RU004338"/>
    </source>
</evidence>
<evidence type="ECO:0000256" key="3">
    <source>
        <dbReference type="ARBA" id="ARBA00008621"/>
    </source>
</evidence>
<name>A0ABU0YTT8_9PROT</name>
<dbReference type="Proteomes" id="UP001230156">
    <property type="component" value="Unassembled WGS sequence"/>
</dbReference>
<dbReference type="EC" id="4.1.1.112" evidence="9"/>
<proteinExistence type="inferred from homology"/>
<dbReference type="InterPro" id="IPR010203">
    <property type="entry name" value="RraA"/>
</dbReference>
<comment type="similarity">
    <text evidence="3 9">Belongs to the class II aldolase/RraA-like family.</text>
</comment>
<comment type="catalytic activity">
    <reaction evidence="1 9">
        <text>4-hydroxy-4-methyl-2-oxoglutarate = 2 pyruvate</text>
        <dbReference type="Rhea" id="RHEA:22748"/>
        <dbReference type="ChEBI" id="CHEBI:15361"/>
        <dbReference type="ChEBI" id="CHEBI:58276"/>
        <dbReference type="EC" id="4.1.3.17"/>
    </reaction>
</comment>
<keyword evidence="5 9" id="KW-0479">Metal-binding</keyword>
<dbReference type="CDD" id="cd16841">
    <property type="entry name" value="RraA_family"/>
    <property type="match status" value="1"/>
</dbReference>
<dbReference type="Gene3D" id="3.50.30.40">
    <property type="entry name" value="Ribonuclease E inhibitor RraA/RraA-like"/>
    <property type="match status" value="1"/>
</dbReference>